<evidence type="ECO:0000256" key="3">
    <source>
        <dbReference type="ARBA" id="ARBA00023295"/>
    </source>
</evidence>
<name>A0A318STG5_9DEIO</name>
<protein>
    <submittedName>
        <fullName evidence="6">Glycosyl hydrolase family 2</fullName>
    </submittedName>
</protein>
<dbReference type="InterPro" id="IPR017853">
    <property type="entry name" value="GH"/>
</dbReference>
<evidence type="ECO:0000313" key="7">
    <source>
        <dbReference type="Proteomes" id="UP000248326"/>
    </source>
</evidence>
<dbReference type="EMBL" id="QJSX01000001">
    <property type="protein sequence ID" value="PYE56536.1"/>
    <property type="molecule type" value="Genomic_DNA"/>
</dbReference>
<dbReference type="PANTHER" id="PTHR42732">
    <property type="entry name" value="BETA-GALACTOSIDASE"/>
    <property type="match status" value="1"/>
</dbReference>
<dbReference type="Proteomes" id="UP000248326">
    <property type="component" value="Unassembled WGS sequence"/>
</dbReference>
<feature type="domain" description="Glycoside hydrolase family 2 immunoglobulin-like beta-sandwich" evidence="4">
    <location>
        <begin position="187"/>
        <end position="293"/>
    </location>
</feature>
<proteinExistence type="inferred from homology"/>
<comment type="caution">
    <text evidence="6">The sequence shown here is derived from an EMBL/GenBank/DDBJ whole genome shotgun (WGS) entry which is preliminary data.</text>
</comment>
<feature type="domain" description="Glycoside hydrolase family 2 catalytic" evidence="5">
    <location>
        <begin position="296"/>
        <end position="453"/>
    </location>
</feature>
<keyword evidence="3" id="KW-0326">Glycosidase</keyword>
<dbReference type="InterPro" id="IPR006102">
    <property type="entry name" value="Ig-like_GH2"/>
</dbReference>
<dbReference type="PANTHER" id="PTHR42732:SF3">
    <property type="entry name" value="HYDROLASE"/>
    <property type="match status" value="1"/>
</dbReference>
<sequence length="622" mass="71155">MLSNMHDDPHYPRPQLRRPEWRDLSGPWRFAFDDENSWRAPGDATFDREIQVPFPPESELSGLRETGYHAVVWYARRVDLSEAERPVRGERRLVLHFGAVDYRASVWVDGHLVATHEGGHTPFSADISEAVGRADGFEVVVRAEDDPRDLAQPRGKQDWQEVPHVIWYHRTTGIWQTVWLEVVPDMFVERLKFLPDVDRGELRLTARFNRDVSADASVHVKASLRGNVLARQVVYADGREAHAVLGLRHTSGTPERHDLLWSPKRPNLIDVEIELRDASGAVIDRVESYAGLRSAEVRDGQFLLNGFPYYLRLVLAQNYWPQSHLAAPSPGHLQREVELVKELGFNGVRIHQKIEDPRFLYWCDRVGLVVWGEIANAYVFDEDAQLRLTSEWLEAVRRDFNHPCVVAWVPLNESWGVPNLERDALQRHFVKGLYHLTKSLDPTRPVIGNDGWQHVAGDILGIHDYAFTGDVLRERYGSHEQLAHTFERVQPHFRRILTDGHTRRGEAVMLTEFGGLSLRPAESERWWGYGTVGSPDELLEKYRELVAAVLESNVLMGFCYTQLTDTEQETNGLLRADRTPKVDPAKLRAVNVGFAHSVPGDVINEIHTDAQRRDADLRKNTE</sequence>
<accession>A0A318STG5</accession>
<dbReference type="InterPro" id="IPR013783">
    <property type="entry name" value="Ig-like_fold"/>
</dbReference>
<dbReference type="GO" id="GO:0005975">
    <property type="term" value="P:carbohydrate metabolic process"/>
    <property type="evidence" value="ECO:0007669"/>
    <property type="project" value="InterPro"/>
</dbReference>
<dbReference type="AlphaFoldDB" id="A0A318STG5"/>
<dbReference type="InterPro" id="IPR051913">
    <property type="entry name" value="GH2_Domain-Containing"/>
</dbReference>
<dbReference type="Gene3D" id="3.20.20.80">
    <property type="entry name" value="Glycosidases"/>
    <property type="match status" value="1"/>
</dbReference>
<gene>
    <name evidence="6" type="ORF">DES52_101340</name>
</gene>
<dbReference type="SUPFAM" id="SSF49303">
    <property type="entry name" value="beta-Galactosidase/glucuronidase domain"/>
    <property type="match status" value="1"/>
</dbReference>
<dbReference type="InterPro" id="IPR008979">
    <property type="entry name" value="Galactose-bd-like_sf"/>
</dbReference>
<evidence type="ECO:0000259" key="4">
    <source>
        <dbReference type="Pfam" id="PF00703"/>
    </source>
</evidence>
<evidence type="ECO:0000259" key="5">
    <source>
        <dbReference type="Pfam" id="PF02836"/>
    </source>
</evidence>
<evidence type="ECO:0000256" key="1">
    <source>
        <dbReference type="ARBA" id="ARBA00007401"/>
    </source>
</evidence>
<organism evidence="6 7">
    <name type="scientific">Deinococcus yavapaiensis KR-236</name>
    <dbReference type="NCBI Taxonomy" id="694435"/>
    <lineage>
        <taxon>Bacteria</taxon>
        <taxon>Thermotogati</taxon>
        <taxon>Deinococcota</taxon>
        <taxon>Deinococci</taxon>
        <taxon>Deinococcales</taxon>
        <taxon>Deinococcaceae</taxon>
        <taxon>Deinococcus</taxon>
    </lineage>
</organism>
<dbReference type="Gene3D" id="2.60.120.260">
    <property type="entry name" value="Galactose-binding domain-like"/>
    <property type="match status" value="1"/>
</dbReference>
<dbReference type="InterPro" id="IPR036156">
    <property type="entry name" value="Beta-gal/glucu_dom_sf"/>
</dbReference>
<dbReference type="Gene3D" id="2.60.40.10">
    <property type="entry name" value="Immunoglobulins"/>
    <property type="match status" value="1"/>
</dbReference>
<dbReference type="InterPro" id="IPR006103">
    <property type="entry name" value="Glyco_hydro_2_cat"/>
</dbReference>
<keyword evidence="7" id="KW-1185">Reference proteome</keyword>
<reference evidence="6 7" key="1">
    <citation type="submission" date="2018-06" db="EMBL/GenBank/DDBJ databases">
        <title>Genomic Encyclopedia of Type Strains, Phase IV (KMG-IV): sequencing the most valuable type-strain genomes for metagenomic binning, comparative biology and taxonomic classification.</title>
        <authorList>
            <person name="Goeker M."/>
        </authorList>
    </citation>
    <scope>NUCLEOTIDE SEQUENCE [LARGE SCALE GENOMIC DNA]</scope>
    <source>
        <strain evidence="6 7">DSM 18048</strain>
    </source>
</reference>
<dbReference type="Pfam" id="PF00703">
    <property type="entry name" value="Glyco_hydro_2"/>
    <property type="match status" value="1"/>
</dbReference>
<dbReference type="Pfam" id="PF02836">
    <property type="entry name" value="Glyco_hydro_2_C"/>
    <property type="match status" value="1"/>
</dbReference>
<dbReference type="GO" id="GO:0004553">
    <property type="term" value="F:hydrolase activity, hydrolyzing O-glycosyl compounds"/>
    <property type="evidence" value="ECO:0007669"/>
    <property type="project" value="InterPro"/>
</dbReference>
<comment type="similarity">
    <text evidence="1">Belongs to the glycosyl hydrolase 2 family.</text>
</comment>
<keyword evidence="2 6" id="KW-0378">Hydrolase</keyword>
<dbReference type="SUPFAM" id="SSF49785">
    <property type="entry name" value="Galactose-binding domain-like"/>
    <property type="match status" value="1"/>
</dbReference>
<evidence type="ECO:0000313" key="6">
    <source>
        <dbReference type="EMBL" id="PYE56536.1"/>
    </source>
</evidence>
<evidence type="ECO:0000256" key="2">
    <source>
        <dbReference type="ARBA" id="ARBA00022801"/>
    </source>
</evidence>
<dbReference type="SUPFAM" id="SSF51445">
    <property type="entry name" value="(Trans)glycosidases"/>
    <property type="match status" value="1"/>
</dbReference>